<evidence type="ECO:0000313" key="6">
    <source>
        <dbReference type="Proteomes" id="UP000591948"/>
    </source>
</evidence>
<dbReference type="InterPro" id="IPR016965">
    <property type="entry name" value="Pase_PHOSPHO-typ"/>
</dbReference>
<dbReference type="InterPro" id="IPR036412">
    <property type="entry name" value="HAD-like_sf"/>
</dbReference>
<comment type="cofactor">
    <cofactor evidence="1">
        <name>Mg(2+)</name>
        <dbReference type="ChEBI" id="CHEBI:18420"/>
    </cofactor>
</comment>
<keyword evidence="6" id="KW-1185">Reference proteome</keyword>
<dbReference type="Proteomes" id="UP000591948">
    <property type="component" value="Unassembled WGS sequence"/>
</dbReference>
<dbReference type="NCBIfam" id="TIGR01489">
    <property type="entry name" value="DKMTPPase-SF"/>
    <property type="match status" value="1"/>
</dbReference>
<protein>
    <recommendedName>
        <fullName evidence="7">2-hydroxy-3-keto-5-methylthiopentenyl-1-phosphate phosphatase</fullName>
    </recommendedName>
</protein>
<evidence type="ECO:0000313" key="5">
    <source>
        <dbReference type="EMBL" id="GFP28295.1"/>
    </source>
</evidence>
<accession>A0A6V8P6P7</accession>
<dbReference type="PANTHER" id="PTHR28181:SF2">
    <property type="entry name" value="PHOSPHORIC MONOESTER HYDROLASE"/>
    <property type="match status" value="1"/>
</dbReference>
<dbReference type="Pfam" id="PF06888">
    <property type="entry name" value="Put_Phosphatase"/>
    <property type="match status" value="1"/>
</dbReference>
<dbReference type="RefSeq" id="WP_176233744.1">
    <property type="nucleotide sequence ID" value="NZ_BLRY01000168.1"/>
</dbReference>
<keyword evidence="4" id="KW-0460">Magnesium</keyword>
<evidence type="ECO:0008006" key="7">
    <source>
        <dbReference type="Google" id="ProtNLM"/>
    </source>
</evidence>
<dbReference type="InterPro" id="IPR023214">
    <property type="entry name" value="HAD_sf"/>
</dbReference>
<evidence type="ECO:0000256" key="2">
    <source>
        <dbReference type="ARBA" id="ARBA00022723"/>
    </source>
</evidence>
<name>A0A6V8P6P7_9ACTN</name>
<dbReference type="InterPro" id="IPR006384">
    <property type="entry name" value="HAD_hydro_PyrdxlP_Pase-like"/>
</dbReference>
<dbReference type="GO" id="GO:0016791">
    <property type="term" value="F:phosphatase activity"/>
    <property type="evidence" value="ECO:0007669"/>
    <property type="project" value="InterPro"/>
</dbReference>
<sequence length="230" mass="26615">MDKEKRNSRTIIICDFDNTITKGDVTDYIYLKYLGDKFWEINELWEAGRIGTPEAYEMGSALVRITPEQFDQAVDEVEIDPYFPEFYQFCRDEGLELYIVSDGLDRYVERVLRKHGLTEIPVYTNSVSFQEDRMVMSFPYQDEECDLCGTCKEAILEKLRGEGDLAILIGDGGSDFCVAHSADIVFAKGRLKDYCEENGIPFIPFQSFQDILKWFREGRSTVGRKAHREK</sequence>
<evidence type="ECO:0000256" key="1">
    <source>
        <dbReference type="ARBA" id="ARBA00001946"/>
    </source>
</evidence>
<keyword evidence="3" id="KW-0378">Hydrolase</keyword>
<reference evidence="5 6" key="1">
    <citation type="journal article" date="2020" name="Front. Microbiol.">
        <title>Single-cell genomics of novel Actinobacteria with the Wood-Ljungdahl pathway discovered in a serpentinizing system.</title>
        <authorList>
            <person name="Merino N."/>
            <person name="Kawai M."/>
            <person name="Boyd E.S."/>
            <person name="Colman D.R."/>
            <person name="McGlynn S.E."/>
            <person name="Nealson K.H."/>
            <person name="Kurokawa K."/>
            <person name="Hongoh Y."/>
        </authorList>
    </citation>
    <scope>NUCLEOTIDE SEQUENCE [LARGE SCALE GENOMIC DNA]</scope>
    <source>
        <strain evidence="5 6">S33</strain>
    </source>
</reference>
<evidence type="ECO:0000256" key="3">
    <source>
        <dbReference type="ARBA" id="ARBA00022801"/>
    </source>
</evidence>
<organism evidence="5 6">
    <name type="scientific">Candidatus Hakubella thermalkaliphila</name>
    <dbReference type="NCBI Taxonomy" id="2754717"/>
    <lineage>
        <taxon>Bacteria</taxon>
        <taxon>Bacillati</taxon>
        <taxon>Actinomycetota</taxon>
        <taxon>Actinomycetota incertae sedis</taxon>
        <taxon>Candidatus Hakubellales</taxon>
        <taxon>Candidatus Hakubellaceae</taxon>
        <taxon>Candidatus Hakubella</taxon>
    </lineage>
</organism>
<gene>
    <name evidence="5" type="ORF">HKBW3S33_01710</name>
</gene>
<evidence type="ECO:0000256" key="4">
    <source>
        <dbReference type="ARBA" id="ARBA00022842"/>
    </source>
</evidence>
<dbReference type="Gene3D" id="3.40.50.1000">
    <property type="entry name" value="HAD superfamily/HAD-like"/>
    <property type="match status" value="1"/>
</dbReference>
<dbReference type="AlphaFoldDB" id="A0A6V8P6P7"/>
<dbReference type="InterPro" id="IPR050849">
    <property type="entry name" value="HAD-like_hydrolase_phosphatase"/>
</dbReference>
<dbReference type="PANTHER" id="PTHR28181">
    <property type="entry name" value="UPF0655 PROTEIN YCR015C"/>
    <property type="match status" value="1"/>
</dbReference>
<dbReference type="EMBL" id="BLRY01000168">
    <property type="protein sequence ID" value="GFP28295.1"/>
    <property type="molecule type" value="Genomic_DNA"/>
</dbReference>
<keyword evidence="2" id="KW-0479">Metal-binding</keyword>
<comment type="caution">
    <text evidence="5">The sequence shown here is derived from an EMBL/GenBank/DDBJ whole genome shotgun (WGS) entry which is preliminary data.</text>
</comment>
<dbReference type="Gene3D" id="3.90.1470.20">
    <property type="match status" value="1"/>
</dbReference>
<dbReference type="NCBIfam" id="TIGR01488">
    <property type="entry name" value="HAD-SF-IB"/>
    <property type="match status" value="1"/>
</dbReference>
<dbReference type="GO" id="GO:0046872">
    <property type="term" value="F:metal ion binding"/>
    <property type="evidence" value="ECO:0007669"/>
    <property type="project" value="UniProtKB-KW"/>
</dbReference>
<dbReference type="SUPFAM" id="SSF56784">
    <property type="entry name" value="HAD-like"/>
    <property type="match status" value="1"/>
</dbReference>
<proteinExistence type="predicted"/>